<dbReference type="InParanoid" id="A0A6P7Z9C5"/>
<evidence type="ECO:0000256" key="7">
    <source>
        <dbReference type="ARBA" id="ARBA00023329"/>
    </source>
</evidence>
<dbReference type="OrthoDB" id="10009287at2759"/>
<proteinExistence type="inferred from homology"/>
<keyword evidence="7" id="KW-0968">Cytoplasmic vesicle</keyword>
<evidence type="ECO:0000256" key="5">
    <source>
        <dbReference type="ARBA" id="ARBA00022989"/>
    </source>
</evidence>
<comment type="subcellular location">
    <subcellularLocation>
        <location evidence="8">Cytoplasmic vesicle</location>
        <location evidence="8">Clathrin-coated vesicle membrane</location>
        <topology evidence="8">Multi-pass membrane protein</topology>
    </subcellularLocation>
    <subcellularLocation>
        <location evidence="1">Endoplasmic reticulum membrane</location>
        <topology evidence="1">Multi-pass membrane protein</topology>
    </subcellularLocation>
    <subcellularLocation>
        <location evidence="9">Membrane</location>
        <topology evidence="9">Multi-pass membrane protein</topology>
    </subcellularLocation>
</comment>
<accession>A0A6P7Z9C5</accession>
<dbReference type="GeneID" id="115481069"/>
<dbReference type="KEGG" id="muo:115481069"/>
<keyword evidence="3 9" id="KW-0812">Transmembrane</keyword>
<evidence type="ECO:0000256" key="9">
    <source>
        <dbReference type="RuleBase" id="RU362006"/>
    </source>
</evidence>
<evidence type="ECO:0000313" key="10">
    <source>
        <dbReference type="Proteomes" id="UP000515156"/>
    </source>
</evidence>
<evidence type="ECO:0000256" key="3">
    <source>
        <dbReference type="ARBA" id="ARBA00022692"/>
    </source>
</evidence>
<dbReference type="Pfam" id="PF03134">
    <property type="entry name" value="TB2_DP1_HVA22"/>
    <property type="match status" value="1"/>
</dbReference>
<keyword evidence="6 9" id="KW-0472">Membrane</keyword>
<evidence type="ECO:0000256" key="4">
    <source>
        <dbReference type="ARBA" id="ARBA00022824"/>
    </source>
</evidence>
<evidence type="ECO:0000256" key="8">
    <source>
        <dbReference type="ARBA" id="ARBA00029431"/>
    </source>
</evidence>
<dbReference type="GO" id="GO:0030665">
    <property type="term" value="C:clathrin-coated vesicle membrane"/>
    <property type="evidence" value="ECO:0007669"/>
    <property type="project" value="UniProtKB-SubCell"/>
</dbReference>
<reference evidence="11" key="2">
    <citation type="submission" date="2025-08" db="UniProtKB">
        <authorList>
            <consortium name="RefSeq"/>
        </authorList>
    </citation>
    <scope>IDENTIFICATION</scope>
</reference>
<dbReference type="RefSeq" id="XP_030075927.1">
    <property type="nucleotide sequence ID" value="XM_030220067.1"/>
</dbReference>
<sequence length="187" mass="21325">MVPLRERFQAFLNGDNLVANILGKVEARTGTKKYYLATGSVCAMGLYLMFGYGASLLCNLIGFVYPAYSSIKAIESLDKKDDTIWLTYWVVYGIFSVVEFFLTFSLLVSTLLCWKCMFLLWCMAPFSWNGSQVMYNRFIRPFFLKHQHTVDSMVNDLSEQARSTAETVTREAYRAVVTPAAESEKDM</sequence>
<keyword evidence="10" id="KW-1185">Reference proteome</keyword>
<evidence type="ECO:0000313" key="11">
    <source>
        <dbReference type="RefSeq" id="XP_030075927.1"/>
    </source>
</evidence>
<dbReference type="PANTHER" id="PTHR12300:SF133">
    <property type="entry name" value="RECEPTOR EXPRESSION-ENHANCING PROTEIN 6"/>
    <property type="match status" value="1"/>
</dbReference>
<keyword evidence="4" id="KW-0256">Endoplasmic reticulum</keyword>
<dbReference type="InterPro" id="IPR004345">
    <property type="entry name" value="TB2_DP1_HVA22"/>
</dbReference>
<gene>
    <name evidence="11" type="primary">LOC115481069</name>
</gene>
<evidence type="ECO:0000256" key="1">
    <source>
        <dbReference type="ARBA" id="ARBA00004477"/>
    </source>
</evidence>
<keyword evidence="5 9" id="KW-1133">Transmembrane helix</keyword>
<evidence type="ECO:0000256" key="6">
    <source>
        <dbReference type="ARBA" id="ARBA00023136"/>
    </source>
</evidence>
<dbReference type="FunCoup" id="A0A6P7Z9C5">
    <property type="interactions" value="927"/>
</dbReference>
<feature type="transmembrane region" description="Helical" evidence="9">
    <location>
        <begin position="85"/>
        <end position="114"/>
    </location>
</feature>
<dbReference type="AlphaFoldDB" id="A0A6P7Z9C5"/>
<feature type="transmembrane region" description="Helical" evidence="9">
    <location>
        <begin position="34"/>
        <end position="65"/>
    </location>
</feature>
<dbReference type="GO" id="GO:0005789">
    <property type="term" value="C:endoplasmic reticulum membrane"/>
    <property type="evidence" value="ECO:0007669"/>
    <property type="project" value="UniProtKB-SubCell"/>
</dbReference>
<comment type="similarity">
    <text evidence="2 9">Belongs to the DP1 family.</text>
</comment>
<name>A0A6P7Z9C5_9AMPH</name>
<dbReference type="Proteomes" id="UP000515156">
    <property type="component" value="Chromosome 11"/>
</dbReference>
<evidence type="ECO:0000256" key="2">
    <source>
        <dbReference type="ARBA" id="ARBA00008573"/>
    </source>
</evidence>
<dbReference type="PANTHER" id="PTHR12300">
    <property type="entry name" value="HVA22-LIKE PROTEINS"/>
    <property type="match status" value="1"/>
</dbReference>
<reference evidence="10" key="1">
    <citation type="submission" date="2024-06" db="UniProtKB">
        <authorList>
            <consortium name="RefSeq"/>
        </authorList>
    </citation>
    <scope>NUCLEOTIDE SEQUENCE [LARGE SCALE GENOMIC DNA]</scope>
</reference>
<organism evidence="10 11">
    <name type="scientific">Microcaecilia unicolor</name>
    <dbReference type="NCBI Taxonomy" id="1415580"/>
    <lineage>
        <taxon>Eukaryota</taxon>
        <taxon>Metazoa</taxon>
        <taxon>Chordata</taxon>
        <taxon>Craniata</taxon>
        <taxon>Vertebrata</taxon>
        <taxon>Euteleostomi</taxon>
        <taxon>Amphibia</taxon>
        <taxon>Gymnophiona</taxon>
        <taxon>Siphonopidae</taxon>
        <taxon>Microcaecilia</taxon>
    </lineage>
</organism>
<protein>
    <recommendedName>
        <fullName evidence="9">Receptor expression-enhancing protein</fullName>
    </recommendedName>
</protein>